<dbReference type="InterPro" id="IPR013126">
    <property type="entry name" value="Hsp_70_fam"/>
</dbReference>
<dbReference type="GO" id="GO:0030968">
    <property type="term" value="P:endoplasmic reticulum unfolded protein response"/>
    <property type="evidence" value="ECO:0007669"/>
    <property type="project" value="TreeGrafter"/>
</dbReference>
<protein>
    <submittedName>
        <fullName evidence="5">Uncharacterized protein</fullName>
    </submittedName>
</protein>
<evidence type="ECO:0000256" key="3">
    <source>
        <dbReference type="ARBA" id="ARBA00023186"/>
    </source>
</evidence>
<keyword evidence="1" id="KW-0547">Nucleotide-binding</keyword>
<dbReference type="GO" id="GO:0140662">
    <property type="term" value="F:ATP-dependent protein folding chaperone"/>
    <property type="evidence" value="ECO:0007669"/>
    <property type="project" value="InterPro"/>
</dbReference>
<keyword evidence="3" id="KW-0143">Chaperone</keyword>
<dbReference type="PANTHER" id="PTHR45639:SF3">
    <property type="entry name" value="HYPOXIA UP-REGULATED PROTEIN 1"/>
    <property type="match status" value="1"/>
</dbReference>
<keyword evidence="2" id="KW-0067">ATP-binding</keyword>
<gene>
    <name evidence="5" type="ORF">HK099_002823</name>
</gene>
<dbReference type="Gene3D" id="1.20.1270.10">
    <property type="match status" value="1"/>
</dbReference>
<feature type="region of interest" description="Disordered" evidence="4">
    <location>
        <begin position="359"/>
        <end position="423"/>
    </location>
</feature>
<dbReference type="AlphaFoldDB" id="A0AAD5TSQ7"/>
<dbReference type="InterPro" id="IPR029048">
    <property type="entry name" value="HSP70_C_sf"/>
</dbReference>
<evidence type="ECO:0000313" key="5">
    <source>
        <dbReference type="EMBL" id="KAJ3200093.1"/>
    </source>
</evidence>
<name>A0AAD5TSQ7_9FUNG</name>
<keyword evidence="6" id="KW-1185">Reference proteome</keyword>
<proteinExistence type="predicted"/>
<feature type="region of interest" description="Disordered" evidence="4">
    <location>
        <begin position="79"/>
        <end position="119"/>
    </location>
</feature>
<feature type="non-terminal residue" evidence="5">
    <location>
        <position position="423"/>
    </location>
</feature>
<dbReference type="GO" id="GO:0005524">
    <property type="term" value="F:ATP binding"/>
    <property type="evidence" value="ECO:0007669"/>
    <property type="project" value="UniProtKB-KW"/>
</dbReference>
<dbReference type="SUPFAM" id="SSF100934">
    <property type="entry name" value="Heat shock protein 70kD (HSP70), C-terminal subdomain"/>
    <property type="match status" value="1"/>
</dbReference>
<dbReference type="PANTHER" id="PTHR45639">
    <property type="entry name" value="HSC70CB, ISOFORM G-RELATED"/>
    <property type="match status" value="1"/>
</dbReference>
<evidence type="ECO:0000256" key="2">
    <source>
        <dbReference type="ARBA" id="ARBA00022840"/>
    </source>
</evidence>
<feature type="non-terminal residue" evidence="5">
    <location>
        <position position="1"/>
    </location>
</feature>
<accession>A0AAD5TSQ7</accession>
<feature type="compositionally biased region" description="Basic and acidic residues" evidence="4">
    <location>
        <begin position="85"/>
        <end position="119"/>
    </location>
</feature>
<comment type="caution">
    <text evidence="5">The sequence shown here is derived from an EMBL/GenBank/DDBJ whole genome shotgun (WGS) entry which is preliminary data.</text>
</comment>
<organism evidence="5 6">
    <name type="scientific">Clydaea vesicula</name>
    <dbReference type="NCBI Taxonomy" id="447962"/>
    <lineage>
        <taxon>Eukaryota</taxon>
        <taxon>Fungi</taxon>
        <taxon>Fungi incertae sedis</taxon>
        <taxon>Chytridiomycota</taxon>
        <taxon>Chytridiomycota incertae sedis</taxon>
        <taxon>Chytridiomycetes</taxon>
        <taxon>Lobulomycetales</taxon>
        <taxon>Lobulomycetaceae</taxon>
        <taxon>Clydaea</taxon>
    </lineage>
</organism>
<evidence type="ECO:0000256" key="4">
    <source>
        <dbReference type="SAM" id="MobiDB-lite"/>
    </source>
</evidence>
<dbReference type="EMBL" id="JADGJW010001972">
    <property type="protein sequence ID" value="KAJ3200093.1"/>
    <property type="molecule type" value="Genomic_DNA"/>
</dbReference>
<dbReference type="Proteomes" id="UP001211065">
    <property type="component" value="Unassembled WGS sequence"/>
</dbReference>
<sequence length="423" mass="49489">NTEIPILTASVTGLEKAFKEIEEKKKSILKKSVKAVISLDDSGLFSVGEVYLHVELGKSVVESVKDGILSFFGNKKEEEEPVGEDVAHDKEAEAKEPEANKEKKDTTKEKLEKNSKVNETKSEPQVVIEKILLNVTITMETIKPLSDAQKSEIKERIHVMDVNDAKLRAREEGLNNLEALIYQIKYAIEDDDDVKAVTDEVTREELVTLVVFAQEWLDENYLAEVEKIKTEHEKLLKKWEPINLRKKEIQRRPETVEKLKKNLVLKKAIVEEHQKNQTDALKNKEDKKFLLLFPEEEFKTFFEFLNKTGIWLSEKMEEQSKKSLQEEPSFYSEEVLKKDSLLEKKFANFVKSKKWKKFETEEDLKKEKEEEEAKKKKEEEKIKKNEDEEEEKKFPQEEIENEDTKKEEEKNFESNEKTTTTEK</sequence>
<evidence type="ECO:0000313" key="6">
    <source>
        <dbReference type="Proteomes" id="UP001211065"/>
    </source>
</evidence>
<dbReference type="GO" id="GO:0034663">
    <property type="term" value="C:endoplasmic reticulum chaperone complex"/>
    <property type="evidence" value="ECO:0007669"/>
    <property type="project" value="TreeGrafter"/>
</dbReference>
<evidence type="ECO:0000256" key="1">
    <source>
        <dbReference type="ARBA" id="ARBA00022741"/>
    </source>
</evidence>
<reference evidence="5" key="1">
    <citation type="submission" date="2020-05" db="EMBL/GenBank/DDBJ databases">
        <title>Phylogenomic resolution of chytrid fungi.</title>
        <authorList>
            <person name="Stajich J.E."/>
            <person name="Amses K."/>
            <person name="Simmons R."/>
            <person name="Seto K."/>
            <person name="Myers J."/>
            <person name="Bonds A."/>
            <person name="Quandt C.A."/>
            <person name="Barry K."/>
            <person name="Liu P."/>
            <person name="Grigoriev I."/>
            <person name="Longcore J.E."/>
            <person name="James T.Y."/>
        </authorList>
    </citation>
    <scope>NUCLEOTIDE SEQUENCE</scope>
    <source>
        <strain evidence="5">JEL0476</strain>
    </source>
</reference>